<proteinExistence type="inferred from homology"/>
<dbReference type="GO" id="GO:0036009">
    <property type="term" value="F:protein-glutamine N-methyltransferase activity"/>
    <property type="evidence" value="ECO:0007669"/>
    <property type="project" value="UniProtKB-UniRule"/>
</dbReference>
<name>A0A7U7ETH9_9GAMM</name>
<dbReference type="GO" id="GO:0005829">
    <property type="term" value="C:cytosol"/>
    <property type="evidence" value="ECO:0007669"/>
    <property type="project" value="TreeGrafter"/>
</dbReference>
<comment type="similarity">
    <text evidence="4">Belongs to the protein N5-glutamine methyltransferase family. PrmB subfamily.</text>
</comment>
<dbReference type="GO" id="GO:0005840">
    <property type="term" value="C:ribosome"/>
    <property type="evidence" value="ECO:0007669"/>
    <property type="project" value="UniProtKB-KW"/>
</dbReference>
<dbReference type="PANTHER" id="PTHR47806:SF1">
    <property type="entry name" value="RIBOSOMAL PROTEIN UL3 GLUTAMINE METHYLTRANSFERASE"/>
    <property type="match status" value="1"/>
</dbReference>
<keyword evidence="7" id="KW-1185">Reference proteome</keyword>
<comment type="caution">
    <text evidence="6">The sequence shown here is derived from an EMBL/GenBank/DDBJ whole genome shotgun (WGS) entry which is preliminary data.</text>
</comment>
<dbReference type="HAMAP" id="MF_02125">
    <property type="entry name" value="L3_methyltr_PrmB"/>
    <property type="match status" value="1"/>
</dbReference>
<dbReference type="GO" id="GO:0032259">
    <property type="term" value="P:methylation"/>
    <property type="evidence" value="ECO:0007669"/>
    <property type="project" value="UniProtKB-KW"/>
</dbReference>
<dbReference type="InterPro" id="IPR002052">
    <property type="entry name" value="DNA_methylase_N6_adenine_CS"/>
</dbReference>
<dbReference type="CDD" id="cd02440">
    <property type="entry name" value="AdoMet_MTases"/>
    <property type="match status" value="1"/>
</dbReference>
<keyword evidence="6" id="KW-0689">Ribosomal protein</keyword>
<organism evidence="6 7">
    <name type="scientific">Zestomonas carbonaria</name>
    <dbReference type="NCBI Taxonomy" id="2762745"/>
    <lineage>
        <taxon>Bacteria</taxon>
        <taxon>Pseudomonadati</taxon>
        <taxon>Pseudomonadota</taxon>
        <taxon>Gammaproteobacteria</taxon>
        <taxon>Pseudomonadales</taxon>
        <taxon>Pseudomonadaceae</taxon>
        <taxon>Zestomonas</taxon>
    </lineage>
</organism>
<evidence type="ECO:0000256" key="3">
    <source>
        <dbReference type="ARBA" id="ARBA00022691"/>
    </source>
</evidence>
<dbReference type="NCBIfam" id="TIGR00536">
    <property type="entry name" value="hemK_fam"/>
    <property type="match status" value="1"/>
</dbReference>
<evidence type="ECO:0000256" key="2">
    <source>
        <dbReference type="ARBA" id="ARBA00022679"/>
    </source>
</evidence>
<protein>
    <recommendedName>
        <fullName evidence="4">Ribosomal protein uL3 glutamine methyltransferase</fullName>
        <shortName evidence="4">uL3 MTase</shortName>
        <ecNumber evidence="4">2.1.1.298</ecNumber>
    </recommendedName>
    <alternativeName>
        <fullName evidence="4">N5-glutamine methyltransferase PrmB</fullName>
    </alternativeName>
</protein>
<dbReference type="PANTHER" id="PTHR47806">
    <property type="entry name" value="50S RIBOSOMAL PROTEIN L3 GLUTAMINE METHYLTRANSFERASE"/>
    <property type="match status" value="1"/>
</dbReference>
<dbReference type="NCBIfam" id="TIGR03533">
    <property type="entry name" value="L3_gln_methyl"/>
    <property type="match status" value="1"/>
</dbReference>
<dbReference type="InterPro" id="IPR004556">
    <property type="entry name" value="HemK-like"/>
</dbReference>
<dbReference type="PROSITE" id="PS00092">
    <property type="entry name" value="N6_MTASE"/>
    <property type="match status" value="1"/>
</dbReference>
<evidence type="ECO:0000256" key="1">
    <source>
        <dbReference type="ARBA" id="ARBA00022603"/>
    </source>
</evidence>
<dbReference type="PIRSF" id="PIRSF037167">
    <property type="entry name" value="Mtase_YfcB_prd"/>
    <property type="match status" value="1"/>
</dbReference>
<keyword evidence="1 4" id="KW-0489">Methyltransferase</keyword>
<dbReference type="InterPro" id="IPR029063">
    <property type="entry name" value="SAM-dependent_MTases_sf"/>
</dbReference>
<dbReference type="RefSeq" id="WP_187673399.1">
    <property type="nucleotide sequence ID" value="NZ_CAJFCI010000080.1"/>
</dbReference>
<dbReference type="Proteomes" id="UP000583387">
    <property type="component" value="Unassembled WGS sequence"/>
</dbReference>
<keyword evidence="2 4" id="KW-0808">Transferase</keyword>
<dbReference type="Gene3D" id="1.10.8.10">
    <property type="entry name" value="DNA helicase RuvA subunit, C-terminal domain"/>
    <property type="match status" value="1"/>
</dbReference>
<reference evidence="6 7" key="1">
    <citation type="submission" date="2020-08" db="EMBL/GenBank/DDBJ databases">
        <authorList>
            <person name="Criscuolo A."/>
        </authorList>
    </citation>
    <scope>NUCLEOTIDE SEQUENCE [LARGE SCALE GENOMIC DNA]</scope>
    <source>
        <strain evidence="6">CIP111764</strain>
    </source>
</reference>
<dbReference type="InterPro" id="IPR007848">
    <property type="entry name" value="Small_mtfrase_dom"/>
</dbReference>
<evidence type="ECO:0000313" key="7">
    <source>
        <dbReference type="Proteomes" id="UP000583387"/>
    </source>
</evidence>
<dbReference type="EC" id="2.1.1.298" evidence="4"/>
<dbReference type="Pfam" id="PF05175">
    <property type="entry name" value="MTS"/>
    <property type="match status" value="1"/>
</dbReference>
<dbReference type="InterPro" id="IPR017127">
    <property type="entry name" value="Ribosome_uL3_MTase"/>
</dbReference>
<gene>
    <name evidence="4 6" type="primary">prmB</name>
    <name evidence="6" type="ORF">PSEWESI4_04421</name>
</gene>
<accession>A0A7U7ETH9</accession>
<dbReference type="SUPFAM" id="SSF53335">
    <property type="entry name" value="S-adenosyl-L-methionine-dependent methyltransferases"/>
    <property type="match status" value="1"/>
</dbReference>
<evidence type="ECO:0000259" key="5">
    <source>
        <dbReference type="Pfam" id="PF05175"/>
    </source>
</evidence>
<dbReference type="EMBL" id="CAJFCI010000080">
    <property type="protein sequence ID" value="CAD5110105.1"/>
    <property type="molecule type" value="Genomic_DNA"/>
</dbReference>
<evidence type="ECO:0000256" key="4">
    <source>
        <dbReference type="HAMAP-Rule" id="MF_02125"/>
    </source>
</evidence>
<dbReference type="GO" id="GO:0003676">
    <property type="term" value="F:nucleic acid binding"/>
    <property type="evidence" value="ECO:0007669"/>
    <property type="project" value="InterPro"/>
</dbReference>
<evidence type="ECO:0000313" key="6">
    <source>
        <dbReference type="EMBL" id="CAD5110105.1"/>
    </source>
</evidence>
<dbReference type="Gene3D" id="3.40.50.150">
    <property type="entry name" value="Vaccinia Virus protein VP39"/>
    <property type="match status" value="1"/>
</dbReference>
<feature type="domain" description="Methyltransferase small" evidence="5">
    <location>
        <begin position="129"/>
        <end position="210"/>
    </location>
</feature>
<dbReference type="AlphaFoldDB" id="A0A7U7ETH9"/>
<sequence>MTAATSQLRTLRDHIRWAVSRFHAEGLFFGHGTDNAWDEARQLVLGALHLPWEVSDGYLDCRLEDDEREHLQALLRRRIEERVPTAYLLGEAWFCGLPFVVDQRVLIPRSPIAELIQQRFEPWLPREPARILDLCTGSGCIGIACAYAFPEAEVALADLSFEALEVAWQNIERHDLEDRVYTVQGDGFAGLPGQRFDLIVSNPPYVDAEDFADMPAEYHHEPALGLACGDDGLDLVRRMLAEAADHLTEQGVLIVEVGNSQVHVQALYPEVDFTWLEFESGGHGVFLLAAKQCREHRALFQARLKG</sequence>
<dbReference type="FunFam" id="3.40.50.150:FF:000042">
    <property type="entry name" value="50S ribosomal protein L3 glutamine methyltransferase"/>
    <property type="match status" value="1"/>
</dbReference>
<comment type="catalytic activity">
    <reaction evidence="4">
        <text>L-glutaminyl-[ribosomal protein uL3] + S-adenosyl-L-methionine = N(5)-methyl-L-glutaminyl-[ribosomal protein uL3] + S-adenosyl-L-homocysteine + H(+)</text>
        <dbReference type="Rhea" id="RHEA:45020"/>
        <dbReference type="Rhea" id="RHEA-COMP:11063"/>
        <dbReference type="Rhea" id="RHEA-COMP:11064"/>
        <dbReference type="ChEBI" id="CHEBI:15378"/>
        <dbReference type="ChEBI" id="CHEBI:30011"/>
        <dbReference type="ChEBI" id="CHEBI:57856"/>
        <dbReference type="ChEBI" id="CHEBI:59789"/>
        <dbReference type="ChEBI" id="CHEBI:61891"/>
        <dbReference type="EC" id="2.1.1.298"/>
    </reaction>
</comment>
<comment type="function">
    <text evidence="4">Methylates ribosomal protein uL3 on a specific glutamine residue.</text>
</comment>
<keyword evidence="3 4" id="KW-0949">S-adenosyl-L-methionine</keyword>
<keyword evidence="6" id="KW-0687">Ribonucleoprotein</keyword>